<keyword evidence="4" id="KW-0597">Phosphoprotein</keyword>
<evidence type="ECO:0000256" key="1">
    <source>
        <dbReference type="ARBA" id="ARBA00023015"/>
    </source>
</evidence>
<dbReference type="EMBL" id="CP036150">
    <property type="protein sequence ID" value="QEN08950.1"/>
    <property type="molecule type" value="Genomic_DNA"/>
</dbReference>
<dbReference type="GO" id="GO:0000160">
    <property type="term" value="P:phosphorelay signal transduction system"/>
    <property type="evidence" value="ECO:0007669"/>
    <property type="project" value="InterPro"/>
</dbReference>
<feature type="domain" description="Response regulatory" evidence="6">
    <location>
        <begin position="6"/>
        <end position="124"/>
    </location>
</feature>
<dbReference type="PRINTS" id="PR00032">
    <property type="entry name" value="HTHARAC"/>
</dbReference>
<evidence type="ECO:0000313" key="8">
    <source>
        <dbReference type="Proteomes" id="UP000324209"/>
    </source>
</evidence>
<keyword evidence="3" id="KW-0804">Transcription</keyword>
<evidence type="ECO:0000256" key="3">
    <source>
        <dbReference type="ARBA" id="ARBA00023163"/>
    </source>
</evidence>
<dbReference type="InterPro" id="IPR001789">
    <property type="entry name" value="Sig_transdc_resp-reg_receiver"/>
</dbReference>
<dbReference type="SUPFAM" id="SSF52172">
    <property type="entry name" value="CheY-like"/>
    <property type="match status" value="1"/>
</dbReference>
<evidence type="ECO:0000313" key="7">
    <source>
        <dbReference type="EMBL" id="QEN08950.1"/>
    </source>
</evidence>
<dbReference type="Gene3D" id="3.40.50.2300">
    <property type="match status" value="1"/>
</dbReference>
<dbReference type="PROSITE" id="PS00041">
    <property type="entry name" value="HTH_ARAC_FAMILY_1"/>
    <property type="match status" value="1"/>
</dbReference>
<accession>A0A5C1QPK4</accession>
<dbReference type="InterPro" id="IPR020449">
    <property type="entry name" value="Tscrpt_reg_AraC-type_HTH"/>
</dbReference>
<dbReference type="PROSITE" id="PS01124">
    <property type="entry name" value="HTH_ARAC_FAMILY_2"/>
    <property type="match status" value="1"/>
</dbReference>
<dbReference type="SUPFAM" id="SSF46689">
    <property type="entry name" value="Homeodomain-like"/>
    <property type="match status" value="1"/>
</dbReference>
<dbReference type="PANTHER" id="PTHR43280:SF27">
    <property type="entry name" value="TRANSCRIPTIONAL REGULATOR MTLR"/>
    <property type="match status" value="1"/>
</dbReference>
<keyword evidence="1" id="KW-0805">Transcription regulation</keyword>
<evidence type="ECO:0000256" key="2">
    <source>
        <dbReference type="ARBA" id="ARBA00023125"/>
    </source>
</evidence>
<dbReference type="InterPro" id="IPR018060">
    <property type="entry name" value="HTH_AraC"/>
</dbReference>
<sequence>MSRMNRVLFVDDEPLVRMSFHSLVNWKQEGFMIAGVAVNGEDALKFLYQDGKIDILITDIEMPERDGLSLIKAAHEIYPELHIIVLSAFDNYDYVREAFKLGACDYLLKKDLDAEHLLPLLKKITPQDREGHPLPDQDTLLRTLLYNQKESSKEILIKSSILLHDDILIVCDLALDYQNLETDRISPENLINLTLAVITQIIQGRKHHYSLSLSSKEYVLILSYSNPRNDAYVEMKVNSLLQNISSSIKQYLGMSCFVGVSWKEKWTVEDVPAIYSEAVRLVNQRFFNPGLKIVTPLNCDRHGSGHSSYPVKLEQKVHRLMTILKITDSVRFQQAVDAFLEEFKDSSFSSPMEAIYTALECFRRFLLEGESFAIGRRFQEMTRILNRLQETRSMDELIEVMESELEYLQNERLTSVSDHIKSPVKTAHQYLLDNYQSPDLSLEQAAIKAGVNKTYLSYLFSHELNKKFSDVLTEIRISHACELLKEEPQPIYVISEKTGYRSVEHFSRIFKKITGLSPGRYREKLKIDQ</sequence>
<dbReference type="CDD" id="cd17536">
    <property type="entry name" value="REC_YesN-like"/>
    <property type="match status" value="1"/>
</dbReference>
<protein>
    <submittedName>
        <fullName evidence="7">Response regulator</fullName>
    </submittedName>
</protein>
<dbReference type="GO" id="GO:0003700">
    <property type="term" value="F:DNA-binding transcription factor activity"/>
    <property type="evidence" value="ECO:0007669"/>
    <property type="project" value="InterPro"/>
</dbReference>
<dbReference type="InterPro" id="IPR018062">
    <property type="entry name" value="HTH_AraC-typ_CS"/>
</dbReference>
<reference evidence="7 8" key="1">
    <citation type="submission" date="2019-02" db="EMBL/GenBank/DDBJ databases">
        <title>Complete Genome Sequence and Methylome Analysis of free living Spirochaetas.</title>
        <authorList>
            <person name="Fomenkov A."/>
            <person name="Dubinina G."/>
            <person name="Leshcheva N."/>
            <person name="Mikheeva N."/>
            <person name="Grabovich M."/>
            <person name="Vincze T."/>
            <person name="Roberts R.J."/>
        </authorList>
    </citation>
    <scope>NUCLEOTIDE SEQUENCE [LARGE SCALE GENOMIC DNA]</scope>
    <source>
        <strain evidence="7 8">K2</strain>
    </source>
</reference>
<evidence type="ECO:0000259" key="6">
    <source>
        <dbReference type="PROSITE" id="PS50110"/>
    </source>
</evidence>
<evidence type="ECO:0000259" key="5">
    <source>
        <dbReference type="PROSITE" id="PS01124"/>
    </source>
</evidence>
<organism evidence="7 8">
    <name type="scientific">Oceanispirochaeta crateris</name>
    <dbReference type="NCBI Taxonomy" id="2518645"/>
    <lineage>
        <taxon>Bacteria</taxon>
        <taxon>Pseudomonadati</taxon>
        <taxon>Spirochaetota</taxon>
        <taxon>Spirochaetia</taxon>
        <taxon>Spirochaetales</taxon>
        <taxon>Spirochaetaceae</taxon>
        <taxon>Oceanispirochaeta</taxon>
    </lineage>
</organism>
<dbReference type="InterPro" id="IPR009057">
    <property type="entry name" value="Homeodomain-like_sf"/>
</dbReference>
<dbReference type="Gene3D" id="1.10.10.60">
    <property type="entry name" value="Homeodomain-like"/>
    <property type="match status" value="2"/>
</dbReference>
<proteinExistence type="predicted"/>
<evidence type="ECO:0000256" key="4">
    <source>
        <dbReference type="PROSITE-ProRule" id="PRU00169"/>
    </source>
</evidence>
<dbReference type="KEGG" id="ock:EXM22_13460"/>
<keyword evidence="2" id="KW-0238">DNA-binding</keyword>
<dbReference type="AlphaFoldDB" id="A0A5C1QPK4"/>
<dbReference type="Pfam" id="PF00072">
    <property type="entry name" value="Response_reg"/>
    <property type="match status" value="1"/>
</dbReference>
<dbReference type="InterPro" id="IPR011006">
    <property type="entry name" value="CheY-like_superfamily"/>
</dbReference>
<dbReference type="GO" id="GO:0043565">
    <property type="term" value="F:sequence-specific DNA binding"/>
    <property type="evidence" value="ECO:0007669"/>
    <property type="project" value="InterPro"/>
</dbReference>
<keyword evidence="8" id="KW-1185">Reference proteome</keyword>
<feature type="domain" description="HTH araC/xylS-type" evidence="5">
    <location>
        <begin position="425"/>
        <end position="524"/>
    </location>
</feature>
<dbReference type="PANTHER" id="PTHR43280">
    <property type="entry name" value="ARAC-FAMILY TRANSCRIPTIONAL REGULATOR"/>
    <property type="match status" value="1"/>
</dbReference>
<dbReference type="OrthoDB" id="327083at2"/>
<name>A0A5C1QPK4_9SPIO</name>
<dbReference type="SMART" id="SM00342">
    <property type="entry name" value="HTH_ARAC"/>
    <property type="match status" value="1"/>
</dbReference>
<dbReference type="Proteomes" id="UP000324209">
    <property type="component" value="Chromosome"/>
</dbReference>
<gene>
    <name evidence="7" type="ORF">EXM22_13460</name>
</gene>
<feature type="modified residue" description="4-aspartylphosphate" evidence="4">
    <location>
        <position position="59"/>
    </location>
</feature>
<dbReference type="PROSITE" id="PS50110">
    <property type="entry name" value="RESPONSE_REGULATORY"/>
    <property type="match status" value="1"/>
</dbReference>
<dbReference type="SMART" id="SM00448">
    <property type="entry name" value="REC"/>
    <property type="match status" value="1"/>
</dbReference>
<dbReference type="Pfam" id="PF12833">
    <property type="entry name" value="HTH_18"/>
    <property type="match status" value="1"/>
</dbReference>